<evidence type="ECO:0000313" key="1">
    <source>
        <dbReference type="EMBL" id="TDF73544.1"/>
    </source>
</evidence>
<keyword evidence="1" id="KW-0012">Acyltransferase</keyword>
<evidence type="ECO:0000313" key="2">
    <source>
        <dbReference type="Proteomes" id="UP000294588"/>
    </source>
</evidence>
<dbReference type="EMBL" id="SMOG01000005">
    <property type="protein sequence ID" value="TDF73544.1"/>
    <property type="molecule type" value="Genomic_DNA"/>
</dbReference>
<reference evidence="1" key="1">
    <citation type="submission" date="2019-03" db="EMBL/GenBank/DDBJ databases">
        <title>Candidatus Syntrophosphaera thermopropionivorans: a novel player in syntrophic propionate oxidation during anaerobic digestion.</title>
        <authorList>
            <person name="Dyksma S."/>
        </authorList>
    </citation>
    <scope>NUCLEOTIDE SEQUENCE</scope>
    <source>
        <strain evidence="1">W5</strain>
    </source>
</reference>
<protein>
    <submittedName>
        <fullName evidence="1">Glycine C-acetyltransferase</fullName>
        <ecNumber evidence="1">2.3.1.29</ecNumber>
    </submittedName>
</protein>
<proteinExistence type="predicted"/>
<gene>
    <name evidence="1" type="ORF">E0946_03035</name>
</gene>
<sequence>MFGKMKTDLQNMLEELKEKGLYKNERILTTPQGASIRVSTGQTVLNFCANNYLGLANNPEVIKAAQDIMNDWGYGLASVRFICGTQQIHKDLEHKISEFLGTEDTILYAACFDANGGLFEPILDEECAIISDELNHASIIDGVRLCKAQRFRYKHSNMEELENILKQTQNMKYRLICSDGVFSMDGDMIKLPEICDLADKYDALVMVDDSHATGYIGPNGRGTPEYFGVQDRVDILTSTLGKAMGGGNGGFTTGRKEIIETLRQKSRPYLFSNSLAPAIIGASLKVIDMLSGSSQLRDRLWDNAKYFREEMTKAGFDIVEGNTAIVPVMLYDEPLAMKMADMLLDEGIYVIGFVYPVVPKGKARIRVQLSAAHNRQDLDKAITAFKKVGKELNLI</sequence>
<organism evidence="1 2">
    <name type="scientific">Candidatus Syntrophosphaera thermopropionivorans</name>
    <dbReference type="NCBI Taxonomy" id="2593015"/>
    <lineage>
        <taxon>Bacteria</taxon>
        <taxon>Pseudomonadati</taxon>
        <taxon>Candidatus Cloacimonadota</taxon>
        <taxon>Candidatus Cloacimonadia</taxon>
        <taxon>Candidatus Cloacimonadales</taxon>
        <taxon>Candidatus Cloacimonadaceae</taxon>
        <taxon>Candidatus Syntrophosphaera</taxon>
    </lineage>
</organism>
<keyword evidence="1" id="KW-0808">Transferase</keyword>
<dbReference type="EC" id="2.3.1.29" evidence="1"/>
<accession>A0AC61QJT1</accession>
<keyword evidence="2" id="KW-1185">Reference proteome</keyword>
<comment type="caution">
    <text evidence="1">The sequence shown here is derived from an EMBL/GenBank/DDBJ whole genome shotgun (WGS) entry which is preliminary data.</text>
</comment>
<name>A0AC61QJT1_9BACT</name>
<dbReference type="Proteomes" id="UP000294588">
    <property type="component" value="Unassembled WGS sequence"/>
</dbReference>